<organism evidence="2 3">
    <name type="scientific">Apiospora arundinis</name>
    <dbReference type="NCBI Taxonomy" id="335852"/>
    <lineage>
        <taxon>Eukaryota</taxon>
        <taxon>Fungi</taxon>
        <taxon>Dikarya</taxon>
        <taxon>Ascomycota</taxon>
        <taxon>Pezizomycotina</taxon>
        <taxon>Sordariomycetes</taxon>
        <taxon>Xylariomycetidae</taxon>
        <taxon>Amphisphaeriales</taxon>
        <taxon>Apiosporaceae</taxon>
        <taxon>Apiospora</taxon>
    </lineage>
</organism>
<gene>
    <name evidence="2" type="ORF">PGQ11_015486</name>
</gene>
<evidence type="ECO:0000313" key="2">
    <source>
        <dbReference type="EMBL" id="KAK8849006.1"/>
    </source>
</evidence>
<reference evidence="2 3" key="1">
    <citation type="journal article" date="2024" name="IMA Fungus">
        <title>Apiospora arundinis, a panoply of carbohydrate-active enzymes and secondary metabolites.</title>
        <authorList>
            <person name="Sorensen T."/>
            <person name="Petersen C."/>
            <person name="Muurmann A.T."/>
            <person name="Christiansen J.V."/>
            <person name="Brundto M.L."/>
            <person name="Overgaard C.K."/>
            <person name="Boysen A.T."/>
            <person name="Wollenberg R.D."/>
            <person name="Larsen T.O."/>
            <person name="Sorensen J.L."/>
            <person name="Nielsen K.L."/>
            <person name="Sondergaard T.E."/>
        </authorList>
    </citation>
    <scope>NUCLEOTIDE SEQUENCE [LARGE SCALE GENOMIC DNA]</scope>
    <source>
        <strain evidence="2 3">AAU 773</strain>
    </source>
</reference>
<comment type="caution">
    <text evidence="2">The sequence shown here is derived from an EMBL/GenBank/DDBJ whole genome shotgun (WGS) entry which is preliminary data.</text>
</comment>
<protein>
    <submittedName>
        <fullName evidence="2">Uncharacterized protein</fullName>
    </submittedName>
</protein>
<feature type="region of interest" description="Disordered" evidence="1">
    <location>
        <begin position="252"/>
        <end position="327"/>
    </location>
</feature>
<feature type="region of interest" description="Disordered" evidence="1">
    <location>
        <begin position="340"/>
        <end position="359"/>
    </location>
</feature>
<dbReference type="Proteomes" id="UP001390339">
    <property type="component" value="Unassembled WGS sequence"/>
</dbReference>
<evidence type="ECO:0000256" key="1">
    <source>
        <dbReference type="SAM" id="MobiDB-lite"/>
    </source>
</evidence>
<feature type="compositionally biased region" description="Acidic residues" evidence="1">
    <location>
        <begin position="265"/>
        <end position="310"/>
    </location>
</feature>
<keyword evidence="3" id="KW-1185">Reference proteome</keyword>
<sequence>MLLIETFTRVIHQIDTVEHITALFNGLEAGSLSPSELSPRDRRSVLDFPEEEELEANLRQSTTLPSRAALIERAAHSPADLTAPEMDLLGGFYWLGARRPSFGSRYGYYAKVRELGLSDADEQAMHDRLSAVRAPLFAPDEWASIEGACKENGRRWQAERDAKRKAEIDKDLARLDPRVPWIRQIWEDTEALGRDARWGFVHYRDPCGLPNGANGEAQWEDYECRKDARMMYARAAAGIPDWLENLRGHQRLPWPKDIEPSNSYDVEEEGEEEESEEEEEDENKEVDAEEEEDIEFSSSEDDEAEDEEEKEEKGEAKGENSSNSWIDRETRFQSLRENFLSLRDGPPPPPTADGRPDGLQKGLLTNVFLVYDRDTIHSVLDSTKKLADEMWVWAVDPDYQPSTTTSPSPFSLLNHEWDDDYPTEEYRGYFKVRLQQLVKNFYLARRYRSDEFSMADLWGIAQKSRNQTFVSLDEAEFQLFSVDRFTGSALRSPNTASA</sequence>
<name>A0ABR2HLT7_9PEZI</name>
<proteinExistence type="predicted"/>
<evidence type="ECO:0000313" key="3">
    <source>
        <dbReference type="Proteomes" id="UP001390339"/>
    </source>
</evidence>
<dbReference type="EMBL" id="JAPCWZ010000010">
    <property type="protein sequence ID" value="KAK8849006.1"/>
    <property type="molecule type" value="Genomic_DNA"/>
</dbReference>
<accession>A0ABR2HLT7</accession>